<proteinExistence type="predicted"/>
<accession>A0A1H5VMH9</accession>
<feature type="transmembrane region" description="Helical" evidence="10">
    <location>
        <begin position="140"/>
        <end position="164"/>
    </location>
</feature>
<sequence length="438" mass="47525">MLSQLGQVSVGVADSMMVGRLGALPLAAASLGNSIFFVLMMFGIGISMGITPLISVADGKGKTKRIASLFSHGLWINVATSILLTLIVLGLSQGLHFLNQPDEVVVLAIPYLLIITASLVPMMVFQTFKQMAEGLSQTKQAMYITIFCNVINVFLNWVLIWGYLGAPALGLNGAGWATLISRVLMMVMMGGYVFYSQRYRKFHLSLTIRNASLPMLARILKIGVPTGFQFIFEVSAFSAAAIMMGWIGVNALAGHQIALNLASISYMMATGLATAGMIRVSNQIGKGNIKAMREAGMVVFGMVIVFMFSAAVLFIGARFYLPTLYIDDPEVIALSASLLIIAGLFQLSDGVQVVGLGVLRGMEDVKVPTFVTLMAYWILGLPLGYLFAFELGMEEKGIWYGLLIGLSITALLLFYRFHTLSKKRLLEKPIVSKQVSIL</sequence>
<evidence type="ECO:0000256" key="10">
    <source>
        <dbReference type="SAM" id="Phobius"/>
    </source>
</evidence>
<keyword evidence="3" id="KW-0050">Antiport</keyword>
<evidence type="ECO:0000256" key="3">
    <source>
        <dbReference type="ARBA" id="ARBA00022449"/>
    </source>
</evidence>
<dbReference type="GO" id="GO:0006811">
    <property type="term" value="P:monoatomic ion transport"/>
    <property type="evidence" value="ECO:0007669"/>
    <property type="project" value="UniProtKB-KW"/>
</dbReference>
<feature type="transmembrane region" description="Helical" evidence="10">
    <location>
        <begin position="332"/>
        <end position="358"/>
    </location>
</feature>
<organism evidence="11 12">
    <name type="scientific">Algoriphagus boritolerans DSM 17298 = JCM 18970</name>
    <dbReference type="NCBI Taxonomy" id="1120964"/>
    <lineage>
        <taxon>Bacteria</taxon>
        <taxon>Pseudomonadati</taxon>
        <taxon>Bacteroidota</taxon>
        <taxon>Cytophagia</taxon>
        <taxon>Cytophagales</taxon>
        <taxon>Cyclobacteriaceae</taxon>
        <taxon>Algoriphagus</taxon>
    </lineage>
</organism>
<keyword evidence="4" id="KW-1003">Cell membrane</keyword>
<dbReference type="InterPro" id="IPR050222">
    <property type="entry name" value="MATE_MdtK"/>
</dbReference>
<dbReference type="NCBIfam" id="TIGR00797">
    <property type="entry name" value="matE"/>
    <property type="match status" value="1"/>
</dbReference>
<dbReference type="PANTHER" id="PTHR43298">
    <property type="entry name" value="MULTIDRUG RESISTANCE PROTEIN NORM-RELATED"/>
    <property type="match status" value="1"/>
</dbReference>
<feature type="transmembrane region" description="Helical" evidence="10">
    <location>
        <begin position="104"/>
        <end position="128"/>
    </location>
</feature>
<feature type="transmembrane region" description="Helical" evidence="10">
    <location>
        <begin position="370"/>
        <end position="391"/>
    </location>
</feature>
<feature type="transmembrane region" description="Helical" evidence="10">
    <location>
        <begin position="230"/>
        <end position="251"/>
    </location>
</feature>
<dbReference type="PIRSF" id="PIRSF006603">
    <property type="entry name" value="DinF"/>
    <property type="match status" value="1"/>
</dbReference>
<keyword evidence="5 10" id="KW-0812">Transmembrane</keyword>
<feature type="transmembrane region" description="Helical" evidence="10">
    <location>
        <begin position="69"/>
        <end position="92"/>
    </location>
</feature>
<dbReference type="GO" id="GO:0005886">
    <property type="term" value="C:plasma membrane"/>
    <property type="evidence" value="ECO:0007669"/>
    <property type="project" value="UniProtKB-SubCell"/>
</dbReference>
<keyword evidence="2" id="KW-0813">Transport</keyword>
<feature type="transmembrane region" description="Helical" evidence="10">
    <location>
        <begin position="176"/>
        <end position="195"/>
    </location>
</feature>
<dbReference type="Proteomes" id="UP000236736">
    <property type="component" value="Unassembled WGS sequence"/>
</dbReference>
<evidence type="ECO:0000256" key="9">
    <source>
        <dbReference type="ARBA" id="ARBA00031636"/>
    </source>
</evidence>
<feature type="transmembrane region" description="Helical" evidence="10">
    <location>
        <begin position="35"/>
        <end position="57"/>
    </location>
</feature>
<evidence type="ECO:0000256" key="2">
    <source>
        <dbReference type="ARBA" id="ARBA00022448"/>
    </source>
</evidence>
<feature type="transmembrane region" description="Helical" evidence="10">
    <location>
        <begin position="257"/>
        <end position="278"/>
    </location>
</feature>
<dbReference type="GO" id="GO:0042910">
    <property type="term" value="F:xenobiotic transmembrane transporter activity"/>
    <property type="evidence" value="ECO:0007669"/>
    <property type="project" value="InterPro"/>
</dbReference>
<evidence type="ECO:0000256" key="5">
    <source>
        <dbReference type="ARBA" id="ARBA00022692"/>
    </source>
</evidence>
<comment type="subcellular location">
    <subcellularLocation>
        <location evidence="1">Cell membrane</location>
        <topology evidence="1">Multi-pass membrane protein</topology>
    </subcellularLocation>
</comment>
<evidence type="ECO:0000313" key="12">
    <source>
        <dbReference type="Proteomes" id="UP000236736"/>
    </source>
</evidence>
<feature type="transmembrane region" description="Helical" evidence="10">
    <location>
        <begin position="397"/>
        <end position="415"/>
    </location>
</feature>
<evidence type="ECO:0000256" key="6">
    <source>
        <dbReference type="ARBA" id="ARBA00022989"/>
    </source>
</evidence>
<dbReference type="AlphaFoldDB" id="A0A1H5VMH9"/>
<name>A0A1H5VMH9_9BACT</name>
<dbReference type="RefSeq" id="WP_235009891.1">
    <property type="nucleotide sequence ID" value="NZ_FNVR01000007.1"/>
</dbReference>
<dbReference type="InterPro" id="IPR002528">
    <property type="entry name" value="MATE_fam"/>
</dbReference>
<evidence type="ECO:0000256" key="1">
    <source>
        <dbReference type="ARBA" id="ARBA00004651"/>
    </source>
</evidence>
<evidence type="ECO:0000313" key="11">
    <source>
        <dbReference type="EMBL" id="SEF88041.1"/>
    </source>
</evidence>
<feature type="transmembrane region" description="Helical" evidence="10">
    <location>
        <begin position="298"/>
        <end position="320"/>
    </location>
</feature>
<protein>
    <recommendedName>
        <fullName evidence="9">Multidrug-efflux transporter</fullName>
    </recommendedName>
</protein>
<keyword evidence="12" id="KW-1185">Reference proteome</keyword>
<reference evidence="12" key="1">
    <citation type="submission" date="2016-10" db="EMBL/GenBank/DDBJ databases">
        <authorList>
            <person name="Varghese N."/>
            <person name="Submissions S."/>
        </authorList>
    </citation>
    <scope>NUCLEOTIDE SEQUENCE [LARGE SCALE GENOMIC DNA]</scope>
    <source>
        <strain evidence="12">DSM 17298</strain>
    </source>
</reference>
<dbReference type="InterPro" id="IPR048279">
    <property type="entry name" value="MdtK-like"/>
</dbReference>
<dbReference type="Pfam" id="PF01554">
    <property type="entry name" value="MatE"/>
    <property type="match status" value="2"/>
</dbReference>
<gene>
    <name evidence="11" type="ORF">SAMN03080598_01730</name>
</gene>
<evidence type="ECO:0000256" key="4">
    <source>
        <dbReference type="ARBA" id="ARBA00022475"/>
    </source>
</evidence>
<keyword evidence="7" id="KW-0406">Ion transport</keyword>
<evidence type="ECO:0000256" key="8">
    <source>
        <dbReference type="ARBA" id="ARBA00023136"/>
    </source>
</evidence>
<dbReference type="EMBL" id="FNVR01000007">
    <property type="protein sequence ID" value="SEF88041.1"/>
    <property type="molecule type" value="Genomic_DNA"/>
</dbReference>
<keyword evidence="8 10" id="KW-0472">Membrane</keyword>
<dbReference type="PANTHER" id="PTHR43298:SF2">
    <property type="entry name" value="FMN_FAD EXPORTER YEEO-RELATED"/>
    <property type="match status" value="1"/>
</dbReference>
<keyword evidence="6 10" id="KW-1133">Transmembrane helix</keyword>
<evidence type="ECO:0000256" key="7">
    <source>
        <dbReference type="ARBA" id="ARBA00023065"/>
    </source>
</evidence>
<dbReference type="CDD" id="cd13131">
    <property type="entry name" value="MATE_NorM_like"/>
    <property type="match status" value="1"/>
</dbReference>
<dbReference type="STRING" id="1120964.GCA_001313265_01303"/>
<dbReference type="GO" id="GO:0015297">
    <property type="term" value="F:antiporter activity"/>
    <property type="evidence" value="ECO:0007669"/>
    <property type="project" value="UniProtKB-KW"/>
</dbReference>